<dbReference type="KEGG" id="rlt:Rleg2_5062"/>
<dbReference type="PANTHER" id="PTHR42991">
    <property type="entry name" value="ALDEHYDE DEHYDROGENASE"/>
    <property type="match status" value="1"/>
</dbReference>
<dbReference type="InterPro" id="IPR015590">
    <property type="entry name" value="Aldehyde_DH_dom"/>
</dbReference>
<reference evidence="4 5" key="1">
    <citation type="journal article" date="2010" name="Stand. Genomic Sci.">
        <title>Complete genome sequence of Rhizobium leguminosarum bv trifolii strain WSM2304, an effective microsymbiont of the South American clover Trifolium polymorphum.</title>
        <authorList>
            <person name="Reeve W."/>
            <person name="O'Hara G."/>
            <person name="Chain P."/>
            <person name="Ardley J."/>
            <person name="Brau L."/>
            <person name="Nandesena K."/>
            <person name="Tiwari R."/>
            <person name="Malfatti S."/>
            <person name="Kiss H."/>
            <person name="Lapidus A."/>
            <person name="Copeland A."/>
            <person name="Nolan M."/>
            <person name="Land M."/>
            <person name="Ivanova N."/>
            <person name="Mavromatis K."/>
            <person name="Markowitz V."/>
            <person name="Kyrpides N."/>
            <person name="Melino V."/>
            <person name="Denton M."/>
            <person name="Yates R."/>
            <person name="Howieson J."/>
        </authorList>
    </citation>
    <scope>NUCLEOTIDE SEQUENCE [LARGE SCALE GENOMIC DNA]</scope>
    <source>
        <strain evidence="4 5">WSM2304</strain>
    </source>
</reference>
<evidence type="ECO:0000313" key="4">
    <source>
        <dbReference type="EMBL" id="ACI58278.1"/>
    </source>
</evidence>
<evidence type="ECO:0000259" key="3">
    <source>
        <dbReference type="Pfam" id="PF00171"/>
    </source>
</evidence>
<dbReference type="InterPro" id="IPR016161">
    <property type="entry name" value="Ald_DH/histidinol_DH"/>
</dbReference>
<organism evidence="4 5">
    <name type="scientific">Rhizobium leguminosarum bv. trifolii (strain WSM2304)</name>
    <dbReference type="NCBI Taxonomy" id="395492"/>
    <lineage>
        <taxon>Bacteria</taxon>
        <taxon>Pseudomonadati</taxon>
        <taxon>Pseudomonadota</taxon>
        <taxon>Alphaproteobacteria</taxon>
        <taxon>Hyphomicrobiales</taxon>
        <taxon>Rhizobiaceae</taxon>
        <taxon>Rhizobium/Agrobacterium group</taxon>
        <taxon>Rhizobium</taxon>
    </lineage>
</organism>
<dbReference type="InterPro" id="IPR051020">
    <property type="entry name" value="ALDH-related_metabolic_enz"/>
</dbReference>
<dbReference type="Gene3D" id="3.40.605.10">
    <property type="entry name" value="Aldehyde Dehydrogenase, Chain A, domain 1"/>
    <property type="match status" value="1"/>
</dbReference>
<dbReference type="RefSeq" id="WP_012555976.1">
    <property type="nucleotide sequence ID" value="NC_011368.1"/>
</dbReference>
<evidence type="ECO:0000256" key="2">
    <source>
        <dbReference type="ARBA" id="ARBA00023002"/>
    </source>
</evidence>
<sequence length="473" mass="50396">MMQNAVRSTPLQSDAIVVCDPFNGAALGSVTETSANAVPELLDRAKSGARIARALPRHQRSAILEKAASLIAADKEDFATLIVREAGKTITQARKEVTRCVNTLKLSADEAKRNAGEVIPFDSYAGSESRQGWYTREPLGIIAAITPYNDPLNLVAHKLGPAIAGGNAILLKPSELTPLSAVRLVGTLVTAGLPEEVITVAIGGAELGKAIVSAKDIRMISFTGGFATGEAISKTAGLKKFSMDLGGNAPVIVMEDSNFDAAVAGCISGAYWAAGQNCIGTQRILVQRRIYKRFRDEFVARTLKLKTGNPLESDTDVGPMITEKAVDRAAAMVERAIQGGATLLCGHQPSGNLYPPTVLENVPATCDAWSEEVFAPIVILEPFDSIAEAIDLANSPEYSLHAGIFTNDLEDALDAADRIDAGGVMINDSSDYRFDAMPFGGFKYGSMGREGVRFAYEDMTQPKVVCINRLKRS</sequence>
<dbReference type="Proteomes" id="UP000008330">
    <property type="component" value="Plasmid pRLG201"/>
</dbReference>
<keyword evidence="2" id="KW-0560">Oxidoreductase</keyword>
<name>A0ABF7QVH1_RHILW</name>
<dbReference type="InterPro" id="IPR016162">
    <property type="entry name" value="Ald_DH_N"/>
</dbReference>
<accession>A0ABF7QVH1</accession>
<keyword evidence="4" id="KW-0614">Plasmid</keyword>
<dbReference type="CDD" id="cd07149">
    <property type="entry name" value="ALDH_y4uC"/>
    <property type="match status" value="1"/>
</dbReference>
<keyword evidence="5" id="KW-1185">Reference proteome</keyword>
<protein>
    <submittedName>
        <fullName evidence="4">Aldehyde Dehydrogenase</fullName>
    </submittedName>
</protein>
<gene>
    <name evidence="4" type="ordered locus">Rleg2_5062</name>
</gene>
<geneLocation type="plasmid" evidence="4 5">
    <name>pRLG201</name>
</geneLocation>
<dbReference type="SUPFAM" id="SSF53720">
    <property type="entry name" value="ALDH-like"/>
    <property type="match status" value="1"/>
</dbReference>
<proteinExistence type="inferred from homology"/>
<evidence type="ECO:0000313" key="5">
    <source>
        <dbReference type="Proteomes" id="UP000008330"/>
    </source>
</evidence>
<dbReference type="PANTHER" id="PTHR42991:SF1">
    <property type="entry name" value="ALDEHYDE DEHYDROGENASE"/>
    <property type="match status" value="1"/>
</dbReference>
<dbReference type="EMBL" id="CP001192">
    <property type="protein sequence ID" value="ACI58278.1"/>
    <property type="molecule type" value="Genomic_DNA"/>
</dbReference>
<evidence type="ECO:0000256" key="1">
    <source>
        <dbReference type="ARBA" id="ARBA00009986"/>
    </source>
</evidence>
<dbReference type="Gene3D" id="3.40.309.10">
    <property type="entry name" value="Aldehyde Dehydrogenase, Chain A, domain 2"/>
    <property type="match status" value="1"/>
</dbReference>
<dbReference type="InterPro" id="IPR016163">
    <property type="entry name" value="Ald_DH_C"/>
</dbReference>
<comment type="similarity">
    <text evidence="1">Belongs to the aldehyde dehydrogenase family.</text>
</comment>
<dbReference type="Pfam" id="PF00171">
    <property type="entry name" value="Aldedh"/>
    <property type="match status" value="1"/>
</dbReference>
<feature type="domain" description="Aldehyde dehydrogenase" evidence="3">
    <location>
        <begin position="13"/>
        <end position="465"/>
    </location>
</feature>
<dbReference type="AlphaFoldDB" id="A0ABF7QVH1"/>
<dbReference type="GO" id="GO:0016491">
    <property type="term" value="F:oxidoreductase activity"/>
    <property type="evidence" value="ECO:0007669"/>
    <property type="project" value="UniProtKB-KW"/>
</dbReference>